<feature type="compositionally biased region" description="Polar residues" evidence="1">
    <location>
        <begin position="293"/>
        <end position="302"/>
    </location>
</feature>
<evidence type="ECO:0000313" key="2">
    <source>
        <dbReference type="EMBL" id="RKF79913.1"/>
    </source>
</evidence>
<evidence type="ECO:0000256" key="1">
    <source>
        <dbReference type="SAM" id="MobiDB-lite"/>
    </source>
</evidence>
<reference evidence="2 3" key="1">
    <citation type="journal article" date="2018" name="BMC Genomics">
        <title>Comparative genome analyses reveal sequence features reflecting distinct modes of host-adaptation between dicot and monocot powdery mildew.</title>
        <authorList>
            <person name="Wu Y."/>
            <person name="Ma X."/>
            <person name="Pan Z."/>
            <person name="Kale S.D."/>
            <person name="Song Y."/>
            <person name="King H."/>
            <person name="Zhang Q."/>
            <person name="Presley C."/>
            <person name="Deng X."/>
            <person name="Wei C.I."/>
            <person name="Xiao S."/>
        </authorList>
    </citation>
    <scope>NUCLEOTIDE SEQUENCE [LARGE SCALE GENOMIC DNA]</scope>
    <source>
        <strain evidence="2">UMSG1</strain>
    </source>
</reference>
<dbReference type="Proteomes" id="UP000285326">
    <property type="component" value="Unassembled WGS sequence"/>
</dbReference>
<proteinExistence type="predicted"/>
<name>A0A420IZJ4_9PEZI</name>
<organism evidence="2 3">
    <name type="scientific">Golovinomyces cichoracearum</name>
    <dbReference type="NCBI Taxonomy" id="62708"/>
    <lineage>
        <taxon>Eukaryota</taxon>
        <taxon>Fungi</taxon>
        <taxon>Dikarya</taxon>
        <taxon>Ascomycota</taxon>
        <taxon>Pezizomycotina</taxon>
        <taxon>Leotiomycetes</taxon>
        <taxon>Erysiphales</taxon>
        <taxon>Erysiphaceae</taxon>
        <taxon>Golovinomyces</taxon>
    </lineage>
</organism>
<evidence type="ECO:0000313" key="3">
    <source>
        <dbReference type="Proteomes" id="UP000285326"/>
    </source>
</evidence>
<feature type="compositionally biased region" description="Polar residues" evidence="1">
    <location>
        <begin position="311"/>
        <end position="321"/>
    </location>
</feature>
<protein>
    <submittedName>
        <fullName evidence="2">Uncharacterized protein</fullName>
    </submittedName>
</protein>
<accession>A0A420IZJ4</accession>
<feature type="non-terminal residue" evidence="2">
    <location>
        <position position="321"/>
    </location>
</feature>
<feature type="region of interest" description="Disordered" evidence="1">
    <location>
        <begin position="293"/>
        <end position="321"/>
    </location>
</feature>
<dbReference type="AlphaFoldDB" id="A0A420IZJ4"/>
<sequence length="321" mass="36181">MSIMNFYQASPNFSRTSQKLSTRVNEKRVKEKHLAKPVWNLESEEEELLVEAFSSLVATARKNLALRNFGEVLATRDGKTGKFYLDESMVCADQGSDMVLISPQLVLVLQLKNYSLDVINTHAITIGTVDGTSDRITEWVSFVFITGGVQRQICAFVRPERCPTLDAFLPLGLPLLHSVKEAIDIYRSQIRIGDKSLGKICTIFQEPTLKFTKAHRLHSQLTQIPFKNALRTVPFERKEKALESNDKESMTRTNFEKLGKILGKNLNSKESTITTFDKQSNKRFDDISFSSETEDSITINGSDNEEDQAINDFNSASTDPN</sequence>
<dbReference type="EMBL" id="MCBS01019850">
    <property type="protein sequence ID" value="RKF79913.1"/>
    <property type="molecule type" value="Genomic_DNA"/>
</dbReference>
<gene>
    <name evidence="2" type="ORF">GcM1_198019</name>
</gene>
<comment type="caution">
    <text evidence="2">The sequence shown here is derived from an EMBL/GenBank/DDBJ whole genome shotgun (WGS) entry which is preliminary data.</text>
</comment>